<dbReference type="PANTHER" id="PTHR45436:SF16">
    <property type="entry name" value="HISTIDINE KINASE"/>
    <property type="match status" value="1"/>
</dbReference>
<dbReference type="Pfam" id="PF00512">
    <property type="entry name" value="HisKA"/>
    <property type="match status" value="1"/>
</dbReference>
<dbReference type="InterPro" id="IPR050428">
    <property type="entry name" value="TCS_sensor_his_kinase"/>
</dbReference>
<dbReference type="GO" id="GO:0005886">
    <property type="term" value="C:plasma membrane"/>
    <property type="evidence" value="ECO:0007669"/>
    <property type="project" value="TreeGrafter"/>
</dbReference>
<comment type="catalytic activity">
    <reaction evidence="1">
        <text>ATP + protein L-histidine = ADP + protein N-phospho-L-histidine.</text>
        <dbReference type="EC" id="2.7.13.3"/>
    </reaction>
</comment>
<evidence type="ECO:0000256" key="4">
    <source>
        <dbReference type="ARBA" id="ARBA00022679"/>
    </source>
</evidence>
<dbReference type="InterPro" id="IPR003661">
    <property type="entry name" value="HisK_dim/P_dom"/>
</dbReference>
<evidence type="ECO:0000313" key="6">
    <source>
        <dbReference type="EMBL" id="QQO85532.1"/>
    </source>
</evidence>
<dbReference type="InterPro" id="IPR005467">
    <property type="entry name" value="His_kinase_dom"/>
</dbReference>
<gene>
    <name evidence="6" type="ORF">D7032_21035</name>
</gene>
<keyword evidence="5 6" id="KW-0418">Kinase</keyword>
<dbReference type="PROSITE" id="PS50109">
    <property type="entry name" value="HIS_KIN"/>
    <property type="match status" value="1"/>
</dbReference>
<keyword evidence="4" id="KW-0808">Transferase</keyword>
<dbReference type="PANTHER" id="PTHR45436">
    <property type="entry name" value="SENSOR HISTIDINE KINASE YKOH"/>
    <property type="match status" value="1"/>
</dbReference>
<reference evidence="6" key="1">
    <citation type="submission" date="2018-09" db="EMBL/GenBank/DDBJ databases">
        <title>Genome sequencing and analysis.</title>
        <authorList>
            <person name="Huang Y.-T."/>
        </authorList>
    </citation>
    <scope>NUCLEOTIDE SEQUENCE</scope>
    <source>
        <strain evidence="6">HIDE</strain>
    </source>
</reference>
<dbReference type="EC" id="2.7.13.3" evidence="2"/>
<dbReference type="SUPFAM" id="SSF47384">
    <property type="entry name" value="Homodimeric domain of signal transducing histidine kinase"/>
    <property type="match status" value="1"/>
</dbReference>
<dbReference type="SMART" id="SM00388">
    <property type="entry name" value="HisKA"/>
    <property type="match status" value="1"/>
</dbReference>
<evidence type="ECO:0000256" key="1">
    <source>
        <dbReference type="ARBA" id="ARBA00000085"/>
    </source>
</evidence>
<dbReference type="InterPro" id="IPR036890">
    <property type="entry name" value="HATPase_C_sf"/>
</dbReference>
<dbReference type="Gene3D" id="1.10.287.130">
    <property type="match status" value="1"/>
</dbReference>
<dbReference type="GO" id="GO:0000155">
    <property type="term" value="F:phosphorelay sensor kinase activity"/>
    <property type="evidence" value="ECO:0007669"/>
    <property type="project" value="InterPro"/>
</dbReference>
<accession>A0A7T8EFN5</accession>
<evidence type="ECO:0000256" key="2">
    <source>
        <dbReference type="ARBA" id="ARBA00012438"/>
    </source>
</evidence>
<protein>
    <recommendedName>
        <fullName evidence="2">histidine kinase</fullName>
        <ecNumber evidence="2">2.7.13.3</ecNumber>
    </recommendedName>
</protein>
<organism evidence="6">
    <name type="scientific">Shewanella algae</name>
    <dbReference type="NCBI Taxonomy" id="38313"/>
    <lineage>
        <taxon>Bacteria</taxon>
        <taxon>Pseudomonadati</taxon>
        <taxon>Pseudomonadota</taxon>
        <taxon>Gammaproteobacteria</taxon>
        <taxon>Alteromonadales</taxon>
        <taxon>Shewanellaceae</taxon>
        <taxon>Shewanella</taxon>
    </lineage>
</organism>
<dbReference type="AlphaFoldDB" id="A0A7T8EFN5"/>
<sequence length="404" mass="45209">MTTFSIAHKINRSFLRGAALLMLFYFLVVETGARVLENRLHSRYLTLIAPNVLALYDSGNLGTLSGQFGELLTLYEQLPGELAQEFGSPIPGLHNLHLSDGREYNLLVLNHKGKKLYLLQRVDLLELEGWDAFMVDAILVFTALGLFALASIYISHQASAIAAPFSRLTKKLKNEPENLDPVSIEDDTSEFIELQHALNKSHNELSQALARERAFTHYISHEFRSPLTVLKLSLHNLAPERAQTRERIRRAVTQMESLAEVLLLLARRKKTAEAEWMKLDQAFIEALLQPLTPLRQATDCELVMTITPFRLQAHPQLVTSLISNLLQNAFQHSVQGQVSLKANAQSISVGNYVAEPQSPHDGYGVGLVLVRDICRRYHWGFQISSSPLGYCATVTFPAGTTLDN</sequence>
<dbReference type="Gene3D" id="3.30.565.10">
    <property type="entry name" value="Histidine kinase-like ATPase, C-terminal domain"/>
    <property type="match status" value="1"/>
</dbReference>
<dbReference type="RefSeq" id="WP_062793344.1">
    <property type="nucleotide sequence ID" value="NZ_AP024614.1"/>
</dbReference>
<dbReference type="GeneID" id="93811216"/>
<evidence type="ECO:0000256" key="3">
    <source>
        <dbReference type="ARBA" id="ARBA00022553"/>
    </source>
</evidence>
<dbReference type="InterPro" id="IPR036097">
    <property type="entry name" value="HisK_dim/P_sf"/>
</dbReference>
<name>A0A7T8EFN5_9GAMM</name>
<evidence type="ECO:0000256" key="5">
    <source>
        <dbReference type="ARBA" id="ARBA00022777"/>
    </source>
</evidence>
<dbReference type="SUPFAM" id="SSF55874">
    <property type="entry name" value="ATPase domain of HSP90 chaperone/DNA topoisomerase II/histidine kinase"/>
    <property type="match status" value="1"/>
</dbReference>
<keyword evidence="3" id="KW-0597">Phosphoprotein</keyword>
<dbReference type="CDD" id="cd00082">
    <property type="entry name" value="HisKA"/>
    <property type="match status" value="1"/>
</dbReference>
<proteinExistence type="predicted"/>
<dbReference type="EMBL" id="CP032664">
    <property type="protein sequence ID" value="QQO85532.1"/>
    <property type="molecule type" value="Genomic_DNA"/>
</dbReference>